<keyword evidence="6 8" id="KW-0812">Transmembrane</keyword>
<dbReference type="EMBL" id="CP000319">
    <property type="protein sequence ID" value="ABE61177.1"/>
    <property type="molecule type" value="Genomic_DNA"/>
</dbReference>
<proteinExistence type="inferred from homology"/>
<accession>Q1QRH0</accession>
<dbReference type="Pfam" id="PF13505">
    <property type="entry name" value="OMP_b-brl"/>
    <property type="match status" value="1"/>
</dbReference>
<reference evidence="8 9" key="1">
    <citation type="submission" date="2006-03" db="EMBL/GenBank/DDBJ databases">
        <title>Complete sequence of chromosome of Nitrobacter hamburgensis X14.</title>
        <authorList>
            <consortium name="US DOE Joint Genome Institute"/>
            <person name="Copeland A."/>
            <person name="Lucas S."/>
            <person name="Lapidus A."/>
            <person name="Barry K."/>
            <person name="Detter J.C."/>
            <person name="Glavina del Rio T."/>
            <person name="Hammon N."/>
            <person name="Israni S."/>
            <person name="Dalin E."/>
            <person name="Tice H."/>
            <person name="Pitluck S."/>
            <person name="Chain P."/>
            <person name="Malfatti S."/>
            <person name="Shin M."/>
            <person name="Vergez L."/>
            <person name="Schmutz J."/>
            <person name="Larimer F."/>
            <person name="Land M."/>
            <person name="Hauser L."/>
            <person name="Kyrpides N."/>
            <person name="Ivanova N."/>
            <person name="Ward B."/>
            <person name="Arp D."/>
            <person name="Klotz M."/>
            <person name="Stein L."/>
            <person name="O'Mullan G."/>
            <person name="Starkenburg S."/>
            <person name="Sayavedra L."/>
            <person name="Poret-Peterson A.T."/>
            <person name="Gentry M.E."/>
            <person name="Bruce D."/>
            <person name="Richardson P."/>
        </authorList>
    </citation>
    <scope>NUCLEOTIDE SEQUENCE [LARGE SCALE GENOMIC DNA]</scope>
    <source>
        <strain evidence="9">DSM 10229 / NCIMB 13809 / X14</strain>
    </source>
</reference>
<dbReference type="PANTHER" id="PTHR34001:SF3">
    <property type="entry name" value="BLL7405 PROTEIN"/>
    <property type="match status" value="1"/>
</dbReference>
<dbReference type="STRING" id="323097.Nham_0278"/>
<keyword evidence="4" id="KW-0998">Cell outer membrane</keyword>
<dbReference type="SUPFAM" id="SSF56925">
    <property type="entry name" value="OMPA-like"/>
    <property type="match status" value="1"/>
</dbReference>
<evidence type="ECO:0000256" key="6">
    <source>
        <dbReference type="SAM" id="Phobius"/>
    </source>
</evidence>
<dbReference type="InterPro" id="IPR011250">
    <property type="entry name" value="OMP/PagP_B-barrel"/>
</dbReference>
<dbReference type="Gene3D" id="2.40.160.20">
    <property type="match status" value="1"/>
</dbReference>
<dbReference type="Proteomes" id="UP000001953">
    <property type="component" value="Chromosome"/>
</dbReference>
<evidence type="ECO:0000256" key="1">
    <source>
        <dbReference type="ARBA" id="ARBA00004442"/>
    </source>
</evidence>
<evidence type="ECO:0000256" key="2">
    <source>
        <dbReference type="ARBA" id="ARBA00022729"/>
    </source>
</evidence>
<feature type="domain" description="Outer membrane protein beta-barrel" evidence="7">
    <location>
        <begin position="58"/>
        <end position="235"/>
    </location>
</feature>
<keyword evidence="6" id="KW-1133">Transmembrane helix</keyword>
<dbReference type="PANTHER" id="PTHR34001">
    <property type="entry name" value="BLL7405 PROTEIN"/>
    <property type="match status" value="1"/>
</dbReference>
<keyword evidence="9" id="KW-1185">Reference proteome</keyword>
<dbReference type="HOGENOM" id="CLU_037100_0_1_5"/>
<evidence type="ECO:0000256" key="5">
    <source>
        <dbReference type="ARBA" id="ARBA00038306"/>
    </source>
</evidence>
<name>Q1QRH0_NITHX</name>
<dbReference type="InterPro" id="IPR027385">
    <property type="entry name" value="Beta-barrel_OMP"/>
</dbReference>
<dbReference type="GO" id="GO:0009279">
    <property type="term" value="C:cell outer membrane"/>
    <property type="evidence" value="ECO:0007669"/>
    <property type="project" value="UniProtKB-SubCell"/>
</dbReference>
<dbReference type="InterPro" id="IPR051692">
    <property type="entry name" value="OMP-like"/>
</dbReference>
<dbReference type="KEGG" id="nha:Nham_0278"/>
<protein>
    <submittedName>
        <fullName evidence="8">OmpA-like transmembrane region</fullName>
    </submittedName>
</protein>
<sequence length="245" mass="26754">MTGPTNGCSDIEFLENVMKKILLASVAIVGMAAIVPAQAADLAARPYTKAPVYEAAPIYNWTGFYLGGHVGGAFGGDHNLAAPGFTRNGNDGVFMGGGQIGYDYQFSPNWVFGIGANYSFLDTNDHPFVNRGLGSVTGRLGYTWGPALLYAKGGYAWADTRNTNGFGGDTFSNNRIGRDGFTVGGGLEYMFTQNWSGLIEYQYYDFGTTRTTFRNQDVRFRNDEHTIKVGLNYRFNWGAPVGPRY</sequence>
<dbReference type="eggNOG" id="COG3637">
    <property type="taxonomic scope" value="Bacteria"/>
</dbReference>
<evidence type="ECO:0000256" key="3">
    <source>
        <dbReference type="ARBA" id="ARBA00023136"/>
    </source>
</evidence>
<evidence type="ECO:0000259" key="7">
    <source>
        <dbReference type="Pfam" id="PF13505"/>
    </source>
</evidence>
<feature type="transmembrane region" description="Helical" evidence="6">
    <location>
        <begin position="21"/>
        <end position="39"/>
    </location>
</feature>
<keyword evidence="3 6" id="KW-0472">Membrane</keyword>
<dbReference type="AlphaFoldDB" id="Q1QRH0"/>
<evidence type="ECO:0000313" key="9">
    <source>
        <dbReference type="Proteomes" id="UP000001953"/>
    </source>
</evidence>
<comment type="subcellular location">
    <subcellularLocation>
        <location evidence="1">Cell outer membrane</location>
    </subcellularLocation>
</comment>
<evidence type="ECO:0000313" key="8">
    <source>
        <dbReference type="EMBL" id="ABE61177.1"/>
    </source>
</evidence>
<gene>
    <name evidence="8" type="ordered locus">Nham_0278</name>
</gene>
<evidence type="ECO:0000256" key="4">
    <source>
        <dbReference type="ARBA" id="ARBA00023237"/>
    </source>
</evidence>
<keyword evidence="2" id="KW-0732">Signal</keyword>
<organism evidence="8 9">
    <name type="scientific">Nitrobacter hamburgensis (strain DSM 10229 / NCIMB 13809 / X14)</name>
    <dbReference type="NCBI Taxonomy" id="323097"/>
    <lineage>
        <taxon>Bacteria</taxon>
        <taxon>Pseudomonadati</taxon>
        <taxon>Pseudomonadota</taxon>
        <taxon>Alphaproteobacteria</taxon>
        <taxon>Hyphomicrobiales</taxon>
        <taxon>Nitrobacteraceae</taxon>
        <taxon>Nitrobacter</taxon>
    </lineage>
</organism>
<comment type="similarity">
    <text evidence="5">Belongs to the Omp25/RopB family.</text>
</comment>